<dbReference type="PANTHER" id="PTHR30383">
    <property type="entry name" value="THIOESTERASE 1/PROTEASE 1/LYSOPHOSPHOLIPASE L1"/>
    <property type="match status" value="1"/>
</dbReference>
<dbReference type="CDD" id="cd01822">
    <property type="entry name" value="Lysophospholipase_L1_like"/>
    <property type="match status" value="1"/>
</dbReference>
<reference evidence="4" key="1">
    <citation type="submission" date="2017-08" db="EMBL/GenBank/DDBJ databases">
        <title>A dynamic microbial community with high functional redundancy inhabits the cold, oxic subseafloor aquifer.</title>
        <authorList>
            <person name="Tully B.J."/>
            <person name="Wheat C.G."/>
            <person name="Glazer B.T."/>
            <person name="Huber J.A."/>
        </authorList>
    </citation>
    <scope>NUCLEOTIDE SEQUENCE [LARGE SCALE GENOMIC DNA]</scope>
</reference>
<name>A0A2A5B1A3_9GAMM</name>
<proteinExistence type="predicted"/>
<dbReference type="Pfam" id="PF13472">
    <property type="entry name" value="Lipase_GDSL_2"/>
    <property type="match status" value="1"/>
</dbReference>
<evidence type="ECO:0000313" key="4">
    <source>
        <dbReference type="Proteomes" id="UP000218327"/>
    </source>
</evidence>
<feature type="domain" description="SGNH hydrolase-type esterase" evidence="2">
    <location>
        <begin position="32"/>
        <end position="190"/>
    </location>
</feature>
<dbReference type="PANTHER" id="PTHR30383:SF24">
    <property type="entry name" value="THIOESTERASE 1_PROTEASE 1_LYSOPHOSPHOLIPASE L1"/>
    <property type="match status" value="1"/>
</dbReference>
<dbReference type="AlphaFoldDB" id="A0A2A5B1A3"/>
<accession>A0A2A5B1A3</accession>
<comment type="caution">
    <text evidence="3">The sequence shown here is derived from an EMBL/GenBank/DDBJ whole genome shotgun (WGS) entry which is preliminary data.</text>
</comment>
<evidence type="ECO:0000256" key="1">
    <source>
        <dbReference type="SAM" id="SignalP"/>
    </source>
</evidence>
<dbReference type="EMBL" id="NVVJ01000022">
    <property type="protein sequence ID" value="PCJ24868.1"/>
    <property type="molecule type" value="Genomic_DNA"/>
</dbReference>
<feature type="chain" id="PRO_5012924151" evidence="1">
    <location>
        <begin position="26"/>
        <end position="213"/>
    </location>
</feature>
<dbReference type="Gene3D" id="3.40.50.1110">
    <property type="entry name" value="SGNH hydrolase"/>
    <property type="match status" value="1"/>
</dbReference>
<dbReference type="GO" id="GO:0004622">
    <property type="term" value="F:phosphatidylcholine lysophospholipase activity"/>
    <property type="evidence" value="ECO:0007669"/>
    <property type="project" value="TreeGrafter"/>
</dbReference>
<dbReference type="InterPro" id="IPR013830">
    <property type="entry name" value="SGNH_hydro"/>
</dbReference>
<organism evidence="3 4">
    <name type="scientific">SAR86 cluster bacterium</name>
    <dbReference type="NCBI Taxonomy" id="2030880"/>
    <lineage>
        <taxon>Bacteria</taxon>
        <taxon>Pseudomonadati</taxon>
        <taxon>Pseudomonadota</taxon>
        <taxon>Gammaproteobacteria</taxon>
        <taxon>SAR86 cluster</taxon>
    </lineage>
</organism>
<keyword evidence="1" id="KW-0732">Signal</keyword>
<sequence>MRPHLIRLLACLTACMIFFSARAVASEFTLLVFGDSLSAAYGIEEDKGWVTLLDDRILLEDRPYRVVNGSVSGETSTGGLARLPAMLESYSPDLLILELGGNDGLRGLPINLLKQNLQEMILLARNSGAQVVLTGIQIPPNYGPRYTIPFTELYGELATQMNIALVPFLIEGIPQKPELMQNDGIHPRAEAQFMILDNVWSVLEPMLKNAAEH</sequence>
<evidence type="ECO:0000259" key="2">
    <source>
        <dbReference type="Pfam" id="PF13472"/>
    </source>
</evidence>
<feature type="signal peptide" evidence="1">
    <location>
        <begin position="1"/>
        <end position="25"/>
    </location>
</feature>
<dbReference type="InterPro" id="IPR051532">
    <property type="entry name" value="Ester_Hydrolysis_Enzymes"/>
</dbReference>
<dbReference type="Proteomes" id="UP000218327">
    <property type="component" value="Unassembled WGS sequence"/>
</dbReference>
<protein>
    <submittedName>
        <fullName evidence="3">Arylesterase</fullName>
    </submittedName>
</protein>
<evidence type="ECO:0000313" key="3">
    <source>
        <dbReference type="EMBL" id="PCJ24868.1"/>
    </source>
</evidence>
<dbReference type="InterPro" id="IPR036514">
    <property type="entry name" value="SGNH_hydro_sf"/>
</dbReference>
<dbReference type="SUPFAM" id="SSF52266">
    <property type="entry name" value="SGNH hydrolase"/>
    <property type="match status" value="1"/>
</dbReference>
<gene>
    <name evidence="3" type="ORF">COA96_08525</name>
</gene>